<dbReference type="Proteomes" id="UP000255024">
    <property type="component" value="Unassembled WGS sequence"/>
</dbReference>
<evidence type="ECO:0008006" key="3">
    <source>
        <dbReference type="Google" id="ProtNLM"/>
    </source>
</evidence>
<dbReference type="AlphaFoldDB" id="A0A378RLA3"/>
<organism evidence="1 2">
    <name type="scientific">Myroides odoratus</name>
    <name type="common">Flavobacterium odoratum</name>
    <dbReference type="NCBI Taxonomy" id="256"/>
    <lineage>
        <taxon>Bacteria</taxon>
        <taxon>Pseudomonadati</taxon>
        <taxon>Bacteroidota</taxon>
        <taxon>Flavobacteriia</taxon>
        <taxon>Flavobacteriales</taxon>
        <taxon>Flavobacteriaceae</taxon>
        <taxon>Myroides</taxon>
    </lineage>
</organism>
<proteinExistence type="predicted"/>
<dbReference type="RefSeq" id="WP_147279626.1">
    <property type="nucleotide sequence ID" value="NZ_CP068107.1"/>
</dbReference>
<reference evidence="1 2" key="1">
    <citation type="submission" date="2018-06" db="EMBL/GenBank/DDBJ databases">
        <authorList>
            <consortium name="Pathogen Informatics"/>
            <person name="Doyle S."/>
        </authorList>
    </citation>
    <scope>NUCLEOTIDE SEQUENCE [LARGE SCALE GENOMIC DNA]</scope>
    <source>
        <strain evidence="1 2">NCTC11179</strain>
    </source>
</reference>
<protein>
    <recommendedName>
        <fullName evidence="3">Threonine transporter</fullName>
    </recommendedName>
</protein>
<name>A0A378RLA3_MYROD</name>
<dbReference type="InterPro" id="IPR046904">
    <property type="entry name" value="ABC-3C_MC2"/>
</dbReference>
<dbReference type="EMBL" id="UGQL01000001">
    <property type="protein sequence ID" value="STZ27782.1"/>
    <property type="molecule type" value="Genomic_DNA"/>
</dbReference>
<accession>A0A378RLA3</accession>
<keyword evidence="2" id="KW-1185">Reference proteome</keyword>
<evidence type="ECO:0000313" key="2">
    <source>
        <dbReference type="Proteomes" id="UP000255024"/>
    </source>
</evidence>
<sequence length="157" mass="18359">MSQNNPFNNPLEIGLRLLCILNEAYPEKISLQSLIYIDYIIIHSGDFDSVIESIHAPVPYRESEIYIRRNLIQSSLDFLLNKSLIEISYDVNGITYLASENSTRFLENLSENYTLELITRVRWFFNKYDSTNESILKNIFDKKNNLTHSEFNLAILK</sequence>
<gene>
    <name evidence="1" type="ORF">NCTC11179_01318</name>
</gene>
<dbReference type="Pfam" id="PF20288">
    <property type="entry name" value="MC2"/>
    <property type="match status" value="1"/>
</dbReference>
<evidence type="ECO:0000313" key="1">
    <source>
        <dbReference type="EMBL" id="STZ27782.1"/>
    </source>
</evidence>